<dbReference type="PANTHER" id="PTHR36775">
    <property type="entry name" value="LYR MOTIF PROTEIN"/>
    <property type="match status" value="1"/>
</dbReference>
<feature type="compositionally biased region" description="Basic and acidic residues" evidence="1">
    <location>
        <begin position="418"/>
        <end position="435"/>
    </location>
</feature>
<accession>A0A4D6N0V4</accession>
<feature type="compositionally biased region" description="Basic residues" evidence="1">
    <location>
        <begin position="353"/>
        <end position="362"/>
    </location>
</feature>
<evidence type="ECO:0000313" key="2">
    <source>
        <dbReference type="EMBL" id="QCE06592.1"/>
    </source>
</evidence>
<gene>
    <name evidence="2" type="ORF">DEO72_LG9g1606</name>
</gene>
<feature type="region of interest" description="Disordered" evidence="1">
    <location>
        <begin position="336"/>
        <end position="377"/>
    </location>
</feature>
<protein>
    <submittedName>
        <fullName evidence="2">Uncharacterized protein</fullName>
    </submittedName>
</protein>
<name>A0A4D6N0V4_VIGUN</name>
<reference evidence="2 3" key="1">
    <citation type="submission" date="2019-04" db="EMBL/GenBank/DDBJ databases">
        <title>An improved genome assembly and genetic linkage map for asparagus bean, Vigna unguiculata ssp. sesquipedialis.</title>
        <authorList>
            <person name="Xia Q."/>
            <person name="Zhang R."/>
            <person name="Dong Y."/>
        </authorList>
    </citation>
    <scope>NUCLEOTIDE SEQUENCE [LARGE SCALE GENOMIC DNA]</scope>
    <source>
        <tissue evidence="2">Leaf</tissue>
    </source>
</reference>
<organism evidence="2 3">
    <name type="scientific">Vigna unguiculata</name>
    <name type="common">Cowpea</name>
    <dbReference type="NCBI Taxonomy" id="3917"/>
    <lineage>
        <taxon>Eukaryota</taxon>
        <taxon>Viridiplantae</taxon>
        <taxon>Streptophyta</taxon>
        <taxon>Embryophyta</taxon>
        <taxon>Tracheophyta</taxon>
        <taxon>Spermatophyta</taxon>
        <taxon>Magnoliopsida</taxon>
        <taxon>eudicotyledons</taxon>
        <taxon>Gunneridae</taxon>
        <taxon>Pentapetalae</taxon>
        <taxon>rosids</taxon>
        <taxon>fabids</taxon>
        <taxon>Fabales</taxon>
        <taxon>Fabaceae</taxon>
        <taxon>Papilionoideae</taxon>
        <taxon>50 kb inversion clade</taxon>
        <taxon>NPAAA clade</taxon>
        <taxon>indigoferoid/millettioid clade</taxon>
        <taxon>Phaseoleae</taxon>
        <taxon>Vigna</taxon>
    </lineage>
</organism>
<keyword evidence="3" id="KW-1185">Reference proteome</keyword>
<sequence length="540" mass="59545">MTVFTNISSNNRFPVNLVPETSSETESRVEVPGVSARAKRTLNGKFPSFITVEASPNAGCFEVPENPSEEHVLALLVGVDAARPVAEVQAIITELSRQKLAALFPPQIPIPASQMRLPAGLRVFCGIPISGDAGVAEAGAADGELEEGGAASRKLRARCRRLALRNHFPPPLKLGFQRPRLGLSLQMEISTIYTIQNTTGIRTCSWPKIDVLRHVTRWAKIWFAQRLEYCNFGLSFSPSNPPARPASDPGTQWSFFGLPRKEKDVCEGRVISGGGESGTQKSVVDAKYHFSWKPFKLQDGPHPKPYYYKRPCLSDRATTSFSLDITKLTLADADDNTAAANNPKNRATNYRLVARKRRRRGSRSVSGRSSDRSGTRRCCSVGASAAYGTCSDFPVAMGTDSSGELFGNGDSNWSSDVSEAKNSRRERERDGERENVGVGFGVSGCSDANGNESGYGSEPGYRGDAEFGYGDEFDEEEDDPRLLFWGDQFGDSKREMVGENTLLDQKSHHRCRRRKHDCRMVDALSVTYLLSQYRKGFWQV</sequence>
<evidence type="ECO:0000256" key="1">
    <source>
        <dbReference type="SAM" id="MobiDB-lite"/>
    </source>
</evidence>
<dbReference type="PANTHER" id="PTHR36775:SF1">
    <property type="entry name" value="LYR MOTIF PROTEIN"/>
    <property type="match status" value="1"/>
</dbReference>
<dbReference type="AlphaFoldDB" id="A0A4D6N0V4"/>
<feature type="region of interest" description="Disordered" evidence="1">
    <location>
        <begin position="406"/>
        <end position="462"/>
    </location>
</feature>
<dbReference type="EMBL" id="CP039353">
    <property type="protein sequence ID" value="QCE06592.1"/>
    <property type="molecule type" value="Genomic_DNA"/>
</dbReference>
<dbReference type="Proteomes" id="UP000501690">
    <property type="component" value="Linkage Group LG9"/>
</dbReference>
<evidence type="ECO:0000313" key="3">
    <source>
        <dbReference type="Proteomes" id="UP000501690"/>
    </source>
</evidence>
<proteinExistence type="predicted"/>